<dbReference type="GO" id="GO:0005524">
    <property type="term" value="F:ATP binding"/>
    <property type="evidence" value="ECO:0007669"/>
    <property type="project" value="InterPro"/>
</dbReference>
<dbReference type="GO" id="GO:0004386">
    <property type="term" value="F:helicase activity"/>
    <property type="evidence" value="ECO:0007669"/>
    <property type="project" value="UniProtKB-KW"/>
</dbReference>
<dbReference type="RefSeq" id="XP_024872773.1">
    <property type="nucleotide sequence ID" value="XM_025017005.1"/>
</dbReference>
<sequence>MENKKESRKLDVTFQDVEDDMQKLFREDPAKVYGECNFPNSPQSNNDSSVLAMKDKILSTIETSSVIVIRGPTGCGKTTQIPQFILDANIKKRLDCNVIVTQPRRIAAISIAKRVCHERGWRLGTLVGYKVDMQQEVSPETRLTYCTTEILLQHLIRQKHLLDYTHIILDEIHERDQNLDFLLLVIKRLLQTNSKQVKIILMSATIDVTKFARYFSTKVENTLRPAPVIEISEKRNFQIRTYYLDEINDMGNIPKVSVVKPKVTQRMREICSFIINSLDEIDVNDNEEDSMPPQRHAVLIFLPGIYEIEELYNYLSVFREKLWDLTILHSLISDADKQHCVFRKPPQGYRRIILSTNIAESSITMPDVKY</sequence>
<reference evidence="3" key="1">
    <citation type="submission" date="2025-08" db="UniProtKB">
        <authorList>
            <consortium name="RefSeq"/>
        </authorList>
    </citation>
    <scope>IDENTIFICATION</scope>
    <source>
        <tissue evidence="3">Whole body</tissue>
    </source>
</reference>
<dbReference type="PANTHER" id="PTHR18934:SF113">
    <property type="entry name" value="ATP-DEPENDENT RNA HELICASE TDRD9"/>
    <property type="match status" value="1"/>
</dbReference>
<dbReference type="PROSITE" id="PS51192">
    <property type="entry name" value="HELICASE_ATP_BIND_1"/>
    <property type="match status" value="1"/>
</dbReference>
<dbReference type="SUPFAM" id="SSF52540">
    <property type="entry name" value="P-loop containing nucleoside triphosphate hydrolases"/>
    <property type="match status" value="1"/>
</dbReference>
<dbReference type="Pfam" id="PF00270">
    <property type="entry name" value="DEAD"/>
    <property type="match status" value="1"/>
</dbReference>
<keyword evidence="3" id="KW-0067">ATP-binding</keyword>
<dbReference type="PANTHER" id="PTHR18934">
    <property type="entry name" value="ATP-DEPENDENT RNA HELICASE"/>
    <property type="match status" value="1"/>
</dbReference>
<feature type="non-terminal residue" evidence="3">
    <location>
        <position position="370"/>
    </location>
</feature>
<dbReference type="InterPro" id="IPR011545">
    <property type="entry name" value="DEAD/DEAH_box_helicase_dom"/>
</dbReference>
<evidence type="ECO:0000313" key="2">
    <source>
        <dbReference type="Proteomes" id="UP000504618"/>
    </source>
</evidence>
<dbReference type="GO" id="GO:0003723">
    <property type="term" value="F:RNA binding"/>
    <property type="evidence" value="ECO:0007669"/>
    <property type="project" value="TreeGrafter"/>
</dbReference>
<keyword evidence="3" id="KW-0378">Hydrolase</keyword>
<dbReference type="Proteomes" id="UP000504618">
    <property type="component" value="Unplaced"/>
</dbReference>
<proteinExistence type="predicted"/>
<name>A0A6J1PTY8_9HYME</name>
<dbReference type="InterPro" id="IPR014001">
    <property type="entry name" value="Helicase_ATP-bd"/>
</dbReference>
<gene>
    <name evidence="3" type="primary">LOC112455211</name>
</gene>
<keyword evidence="3" id="KW-0547">Nucleotide-binding</keyword>
<feature type="domain" description="Helicase ATP-binding" evidence="1">
    <location>
        <begin position="58"/>
        <end position="224"/>
    </location>
</feature>
<keyword evidence="2" id="KW-1185">Reference proteome</keyword>
<dbReference type="InterPro" id="IPR027417">
    <property type="entry name" value="P-loop_NTPase"/>
</dbReference>
<keyword evidence="3" id="KW-0347">Helicase</keyword>
<dbReference type="SMART" id="SM00487">
    <property type="entry name" value="DEXDc"/>
    <property type="match status" value="1"/>
</dbReference>
<dbReference type="AlphaFoldDB" id="A0A6J1PTY8"/>
<dbReference type="OrthoDB" id="66977at2759"/>
<evidence type="ECO:0000313" key="3">
    <source>
        <dbReference type="RefSeq" id="XP_024872773.1"/>
    </source>
</evidence>
<protein>
    <submittedName>
        <fullName evidence="3">Probable ATP-dependent RNA helicase spindle-E</fullName>
    </submittedName>
</protein>
<dbReference type="GeneID" id="112455211"/>
<accession>A0A6J1PTY8</accession>
<dbReference type="Gene3D" id="3.40.50.300">
    <property type="entry name" value="P-loop containing nucleotide triphosphate hydrolases"/>
    <property type="match status" value="2"/>
</dbReference>
<organism evidence="2 3">
    <name type="scientific">Temnothorax curvispinosus</name>
    <dbReference type="NCBI Taxonomy" id="300111"/>
    <lineage>
        <taxon>Eukaryota</taxon>
        <taxon>Metazoa</taxon>
        <taxon>Ecdysozoa</taxon>
        <taxon>Arthropoda</taxon>
        <taxon>Hexapoda</taxon>
        <taxon>Insecta</taxon>
        <taxon>Pterygota</taxon>
        <taxon>Neoptera</taxon>
        <taxon>Endopterygota</taxon>
        <taxon>Hymenoptera</taxon>
        <taxon>Apocrita</taxon>
        <taxon>Aculeata</taxon>
        <taxon>Formicoidea</taxon>
        <taxon>Formicidae</taxon>
        <taxon>Myrmicinae</taxon>
        <taxon>Temnothorax</taxon>
    </lineage>
</organism>
<evidence type="ECO:0000259" key="1">
    <source>
        <dbReference type="PROSITE" id="PS51192"/>
    </source>
</evidence>